<gene>
    <name evidence="9" type="ORF">BDV29DRAFT_188053</name>
</gene>
<feature type="region of interest" description="Disordered" evidence="6">
    <location>
        <begin position="989"/>
        <end position="1021"/>
    </location>
</feature>
<feature type="region of interest" description="Disordered" evidence="6">
    <location>
        <begin position="272"/>
        <end position="425"/>
    </location>
</feature>
<dbReference type="SUPFAM" id="SSF103473">
    <property type="entry name" value="MFS general substrate transporter"/>
    <property type="match status" value="1"/>
</dbReference>
<evidence type="ECO:0000313" key="10">
    <source>
        <dbReference type="Proteomes" id="UP000326565"/>
    </source>
</evidence>
<feature type="transmembrane region" description="Helical" evidence="7">
    <location>
        <begin position="2015"/>
        <end position="2034"/>
    </location>
</feature>
<feature type="region of interest" description="Disordered" evidence="6">
    <location>
        <begin position="223"/>
        <end position="258"/>
    </location>
</feature>
<feature type="compositionally biased region" description="Polar residues" evidence="6">
    <location>
        <begin position="229"/>
        <end position="249"/>
    </location>
</feature>
<feature type="transmembrane region" description="Helical" evidence="7">
    <location>
        <begin position="1826"/>
        <end position="1855"/>
    </location>
</feature>
<feature type="compositionally biased region" description="Low complexity" evidence="6">
    <location>
        <begin position="94"/>
        <end position="108"/>
    </location>
</feature>
<keyword evidence="3" id="KW-0963">Cytoplasm</keyword>
<dbReference type="InterPro" id="IPR024957">
    <property type="entry name" value="Cep57_MT-bd_dom"/>
</dbReference>
<dbReference type="CDD" id="cd17330">
    <property type="entry name" value="MFS_SLC46_TetA_like"/>
    <property type="match status" value="1"/>
</dbReference>
<feature type="transmembrane region" description="Helical" evidence="7">
    <location>
        <begin position="1672"/>
        <end position="1695"/>
    </location>
</feature>
<dbReference type="InterPro" id="IPR036259">
    <property type="entry name" value="MFS_trans_sf"/>
</dbReference>
<dbReference type="PROSITE" id="PS50850">
    <property type="entry name" value="MFS"/>
    <property type="match status" value="1"/>
</dbReference>
<dbReference type="Pfam" id="PF07690">
    <property type="entry name" value="MFS_1"/>
    <property type="match status" value="1"/>
</dbReference>
<evidence type="ECO:0000313" key="9">
    <source>
        <dbReference type="EMBL" id="KAB8078364.1"/>
    </source>
</evidence>
<keyword evidence="7" id="KW-0812">Transmembrane</keyword>
<dbReference type="Pfam" id="PF14197">
    <property type="entry name" value="Cep57_CLD_2"/>
    <property type="match status" value="1"/>
</dbReference>
<dbReference type="InterPro" id="IPR011701">
    <property type="entry name" value="MFS"/>
</dbReference>
<feature type="transmembrane region" description="Helical" evidence="7">
    <location>
        <begin position="1882"/>
        <end position="1901"/>
    </location>
</feature>
<comment type="subcellular location">
    <subcellularLocation>
        <location evidence="2">Cytoplasm</location>
        <location evidence="2">Cytoskeleton</location>
        <location evidence="2">Microtubule organizing center</location>
    </subcellularLocation>
    <subcellularLocation>
        <location evidence="1">Membrane</location>
        <topology evidence="1">Multi-pass membrane protein</topology>
    </subcellularLocation>
</comment>
<keyword evidence="4" id="KW-0206">Cytoskeleton</keyword>
<accession>A0A5N5XFT8</accession>
<feature type="compositionally biased region" description="Basic and acidic residues" evidence="6">
    <location>
        <begin position="1089"/>
        <end position="1101"/>
    </location>
</feature>
<dbReference type="Pfam" id="PF06657">
    <property type="entry name" value="Cep57_MT_bd"/>
    <property type="match status" value="1"/>
</dbReference>
<dbReference type="PANTHER" id="PTHR19336:SF9">
    <property type="entry name" value="SPINDLE POLE BODY PROTEIN PPC89"/>
    <property type="match status" value="1"/>
</dbReference>
<feature type="compositionally biased region" description="Low complexity" evidence="6">
    <location>
        <begin position="606"/>
        <end position="617"/>
    </location>
</feature>
<feature type="compositionally biased region" description="Polar residues" evidence="6">
    <location>
        <begin position="290"/>
        <end position="326"/>
    </location>
</feature>
<keyword evidence="7" id="KW-1133">Transmembrane helix</keyword>
<reference evidence="9 10" key="1">
    <citation type="submission" date="2019-04" db="EMBL/GenBank/DDBJ databases">
        <title>Friends and foes A comparative genomics study of 23 Aspergillus species from section Flavi.</title>
        <authorList>
            <consortium name="DOE Joint Genome Institute"/>
            <person name="Kjaerbolling I."/>
            <person name="Vesth T."/>
            <person name="Frisvad J.C."/>
            <person name="Nybo J.L."/>
            <person name="Theobald S."/>
            <person name="Kildgaard S."/>
            <person name="Isbrandt T."/>
            <person name="Kuo A."/>
            <person name="Sato A."/>
            <person name="Lyhne E.K."/>
            <person name="Kogle M.E."/>
            <person name="Wiebenga A."/>
            <person name="Kun R.S."/>
            <person name="Lubbers R.J."/>
            <person name="Makela M.R."/>
            <person name="Barry K."/>
            <person name="Chovatia M."/>
            <person name="Clum A."/>
            <person name="Daum C."/>
            <person name="Haridas S."/>
            <person name="He G."/>
            <person name="LaButti K."/>
            <person name="Lipzen A."/>
            <person name="Mondo S."/>
            <person name="Riley R."/>
            <person name="Salamov A."/>
            <person name="Simmons B.A."/>
            <person name="Magnuson J.K."/>
            <person name="Henrissat B."/>
            <person name="Mortensen U.H."/>
            <person name="Larsen T.O."/>
            <person name="Devries R.P."/>
            <person name="Grigoriev I.V."/>
            <person name="Machida M."/>
            <person name="Baker S.E."/>
            <person name="Andersen M.R."/>
        </authorList>
    </citation>
    <scope>NUCLEOTIDE SEQUENCE [LARGE SCALE GENOMIC DNA]</scope>
    <source>
        <strain evidence="9 10">CBS 151.66</strain>
    </source>
</reference>
<name>A0A5N5XFT8_9EURO</name>
<feature type="compositionally biased region" description="Basic and acidic residues" evidence="6">
    <location>
        <begin position="814"/>
        <end position="831"/>
    </location>
</feature>
<evidence type="ECO:0000256" key="6">
    <source>
        <dbReference type="SAM" id="MobiDB-lite"/>
    </source>
</evidence>
<dbReference type="OrthoDB" id="76453at2759"/>
<evidence type="ECO:0000256" key="1">
    <source>
        <dbReference type="ARBA" id="ARBA00004141"/>
    </source>
</evidence>
<dbReference type="GO" id="GO:0016020">
    <property type="term" value="C:membrane"/>
    <property type="evidence" value="ECO:0007669"/>
    <property type="project" value="UniProtKB-SubCell"/>
</dbReference>
<feature type="domain" description="Major facilitator superfamily (MFS) profile" evidence="8">
    <location>
        <begin position="1540"/>
        <end position="2038"/>
    </location>
</feature>
<dbReference type="InterPro" id="IPR025925">
    <property type="entry name" value="PPC89_CLD"/>
</dbReference>
<dbReference type="GO" id="GO:0005815">
    <property type="term" value="C:microtubule organizing center"/>
    <property type="evidence" value="ECO:0007669"/>
    <property type="project" value="UniProtKB-SubCell"/>
</dbReference>
<keyword evidence="7" id="KW-0472">Membrane</keyword>
<dbReference type="GO" id="GO:0008017">
    <property type="term" value="F:microtubule binding"/>
    <property type="evidence" value="ECO:0007669"/>
    <property type="project" value="InterPro"/>
</dbReference>
<feature type="compositionally biased region" description="Polar residues" evidence="6">
    <location>
        <begin position="565"/>
        <end position="580"/>
    </location>
</feature>
<dbReference type="InterPro" id="IPR020846">
    <property type="entry name" value="MFS_dom"/>
</dbReference>
<evidence type="ECO:0000256" key="3">
    <source>
        <dbReference type="ARBA" id="ARBA00022490"/>
    </source>
</evidence>
<evidence type="ECO:0000256" key="4">
    <source>
        <dbReference type="ARBA" id="ARBA00023212"/>
    </source>
</evidence>
<dbReference type="Proteomes" id="UP000326565">
    <property type="component" value="Unassembled WGS sequence"/>
</dbReference>
<feature type="compositionally biased region" description="Polar residues" evidence="6">
    <location>
        <begin position="930"/>
        <end position="943"/>
    </location>
</feature>
<feature type="coiled-coil region" evidence="5">
    <location>
        <begin position="1268"/>
        <end position="1328"/>
    </location>
</feature>
<feature type="region of interest" description="Disordered" evidence="6">
    <location>
        <begin position="1493"/>
        <end position="1532"/>
    </location>
</feature>
<feature type="compositionally biased region" description="Acidic residues" evidence="6">
    <location>
        <begin position="512"/>
        <end position="524"/>
    </location>
</feature>
<feature type="compositionally biased region" description="Basic residues" evidence="6">
    <location>
        <begin position="803"/>
        <end position="813"/>
    </location>
</feature>
<feature type="compositionally biased region" description="Low complexity" evidence="6">
    <location>
        <begin position="1000"/>
        <end position="1010"/>
    </location>
</feature>
<feature type="region of interest" description="Disordered" evidence="6">
    <location>
        <begin position="509"/>
        <end position="583"/>
    </location>
</feature>
<dbReference type="GO" id="GO:0022857">
    <property type="term" value="F:transmembrane transporter activity"/>
    <property type="evidence" value="ECO:0007669"/>
    <property type="project" value="InterPro"/>
</dbReference>
<organism evidence="9 10">
    <name type="scientific">Aspergillus leporis</name>
    <dbReference type="NCBI Taxonomy" id="41062"/>
    <lineage>
        <taxon>Eukaryota</taxon>
        <taxon>Fungi</taxon>
        <taxon>Dikarya</taxon>
        <taxon>Ascomycota</taxon>
        <taxon>Pezizomycotina</taxon>
        <taxon>Eurotiomycetes</taxon>
        <taxon>Eurotiomycetidae</taxon>
        <taxon>Eurotiales</taxon>
        <taxon>Aspergillaceae</taxon>
        <taxon>Aspergillus</taxon>
        <taxon>Aspergillus subgen. Circumdati</taxon>
    </lineage>
</organism>
<feature type="transmembrane region" description="Helical" evidence="7">
    <location>
        <begin position="36"/>
        <end position="58"/>
    </location>
</feature>
<dbReference type="PANTHER" id="PTHR19336">
    <property type="entry name" value="UNCHARACTERIZED DUF1167"/>
    <property type="match status" value="1"/>
</dbReference>
<feature type="region of interest" description="Disordered" evidence="6">
    <location>
        <begin position="907"/>
        <end position="961"/>
    </location>
</feature>
<feature type="region of interest" description="Disordered" evidence="6">
    <location>
        <begin position="1435"/>
        <end position="1480"/>
    </location>
</feature>
<feature type="coiled-coil region" evidence="5">
    <location>
        <begin position="832"/>
        <end position="904"/>
    </location>
</feature>
<feature type="compositionally biased region" description="Polar residues" evidence="6">
    <location>
        <begin position="543"/>
        <end position="557"/>
    </location>
</feature>
<evidence type="ECO:0000256" key="7">
    <source>
        <dbReference type="SAM" id="Phobius"/>
    </source>
</evidence>
<evidence type="ECO:0000259" key="8">
    <source>
        <dbReference type="PROSITE" id="PS50850"/>
    </source>
</evidence>
<feature type="region of interest" description="Disordered" evidence="6">
    <location>
        <begin position="781"/>
        <end position="831"/>
    </location>
</feature>
<keyword evidence="10" id="KW-1185">Reference proteome</keyword>
<feature type="coiled-coil region" evidence="5">
    <location>
        <begin position="168"/>
        <end position="204"/>
    </location>
</feature>
<feature type="compositionally biased region" description="Basic and acidic residues" evidence="6">
    <location>
        <begin position="383"/>
        <end position="392"/>
    </location>
</feature>
<feature type="region of interest" description="Disordered" evidence="6">
    <location>
        <begin position="88"/>
        <end position="126"/>
    </location>
</feature>
<evidence type="ECO:0000256" key="2">
    <source>
        <dbReference type="ARBA" id="ARBA00004267"/>
    </source>
</evidence>
<feature type="region of interest" description="Disordered" evidence="6">
    <location>
        <begin position="1241"/>
        <end position="1262"/>
    </location>
</feature>
<keyword evidence="5" id="KW-0175">Coiled coil</keyword>
<dbReference type="InterPro" id="IPR051756">
    <property type="entry name" value="Centrosomal_MT-associated"/>
</dbReference>
<protein>
    <recommendedName>
        <fullName evidence="8">Major facilitator superfamily (MFS) profile domain-containing protein</fullName>
    </recommendedName>
</protein>
<sequence>MYIPSQYGRLVARHNETIGADSSKEVRNDTAHRNNIFIICAACIVFALALILMTYFALRTLRRMNCRPKYIPGKFLKDKWNRWPVGASYGQVPNDGSSSNQDGSGANGRPTEGGSEMNTNSAVRRETSVRSVITLPAYSSSPKPTEQVIAREGERGGMDVVVEFPETAEEEETRREDLMESLYQMRQQRRQEIAEREARREERREARARGDYVRLEQLRMESRVRAQDHSSANGSNTNLSSVTNLTEQQNRGRDRRISSVSYAALGYVRHDGSRVRTTSPDADSRPLLSNAATINTDAPDRSSTSSLTNVHSRGESYSSAHSTATGGSEHDALTPVHSHATSTHSMIPSAGEGDVGNLSIPPPEYEHLDWGDVPPYESPIAERGNHPPHLRELTPLPTIQIDLASPVNNTPTTPTDRQREDHTSSPPYRVLAANMSREHTANSFASFGSDFDLEHEALASTKEVGNSPRLPDMKGSLGKASRESDHEDEPDYAINSSMLERYFPEFSQAGTSEEDEIGEGDEFSVEVGRGPTKPARRLDDSRNSYISIENSVRSSSPAVRLDYPTSYTPQKSAMRNTSRRVVSENLRKDAQLRRASLAQKENVDPQTSKSKSSSQRRTLSEMHAKVRDSYDGSFLGDERPAAAASNARPTRFGSHQIADAVDRASQEAYAREMKRGKQPSNSRLAAINTAGDTATQQSFLLPDLPNLSELVSGVYEDGTPVFTRQSNRTRTTRFVSPPHDVTDVSLTRDHVPLDAVPIPEDEKALFVSLRLLQDKVSELERAKSEAERKIEEVRHENASLKAGKPRPKDKHSRSKYDVDEDDHRKDRLASENRKLEATGLALQNKLDVVERKVEIQEAVLKRLNRERDMAVSQLGVAYLESQDLKNEIEDLRQENAELKSQLAKLSPYVSQRRGETQQSEQTSASEASTDSEGNTKQSNNVTRGTKELTGKSTRSKAGYREDSRGKIFTQVDNEISRLEKERADEALFSISMPRLKEHSSSSTGRSGQRTQAKRSNTGKQRVKRVVVEEVDVTEPVESTVDATGNSKKSYGTEQDVTLLSFVDEREIAQLRKTLEEERLARKRRQSSTSKDHSSNETENTTRRSLSKSAAPRKSSLKETKEIPARPVSAMGDVTATSKASVGEGDSNLSVPIERPRRHSDNSTTPRRKRQISEDMTSAFILPDITLHRADLVAENPALLSGSAQRALDSATQHNGKNCTVCKRTIPGDCCDHTRDSVKVPKPIPVSERMPEPSVYNEEPTMRPAQPPAVALATVLKALEDELSHLKMQLVMYQGAYNRLDASLSKRQRKSLSAKIEKLLKDIDMKADQIYALYDVLEGQKNKGQEMTEQEMEITLQSIGIDVGAGRAADVTATTDKSSHKNTDTDYDVDDEELPWEGIESTMDVTVLLGHSPLFLLMGPSPLREIQPRPIDDIDTSITAEDTESHYRKTQSSLERNEIPTSLNSSYNALNESDDDKSVNTVIYDGNSAEDRSLIAPESRRYLSSRDVSDDGEDDENSNNDATGSPSEKPVTWRSLPKKGQLAILTFARLSEPLAQTSLQAYMFYQLRSFDPSLPDSTISSQAGILQGSFTAAQFVTAVWWGRLADAEWMGRKKVLMIGLLGTCISCLGFGFSRSFAAAVVFRTLGGVLNSNVGVMRTMIAEIIQEKKYQSRAFLLLPMCFNIGVIIGPILGGLLADPAKNYPHLFGPGSLLGGKHGVRWMQHWPFALPNFLSAVFIFASLLAVLLGLDETHESTRHRSDWGRKLGKSLAKTFSRRRIPRHYRPLICHEDDESLYIDGNIGSRFVPSSPARSRIRPRSKRPSFRQIWTLNILLTLLAHFLLAFHTSAFNAMTFVFLPAPRAPEGSRDGLFHFGGGLGLPSSRVGLATAIIGIIGLPLQIFIYPQVQSRLGTLSCFRKFLPFSPLAYALMPFIVLIPRVPWLVWPAFTIVVGFQVVSRTFSLPAAIILVNNSVTDPRVLGTIHGVAQSISSGARTLGPMIGGWGLGLGLKNNLIGGVWWALAVEALVGWFLLWTIYEDTGIEQSKDQPEEVSR</sequence>
<feature type="region of interest" description="Disordered" evidence="6">
    <location>
        <begin position="595"/>
        <end position="625"/>
    </location>
</feature>
<dbReference type="EMBL" id="ML732159">
    <property type="protein sequence ID" value="KAB8078364.1"/>
    <property type="molecule type" value="Genomic_DNA"/>
</dbReference>
<dbReference type="Gene3D" id="1.20.1250.20">
    <property type="entry name" value="MFS general substrate transporter like domains"/>
    <property type="match status" value="2"/>
</dbReference>
<feature type="compositionally biased region" description="Low complexity" evidence="6">
    <location>
        <begin position="916"/>
        <end position="928"/>
    </location>
</feature>
<feature type="transmembrane region" description="Helical" evidence="7">
    <location>
        <begin position="1725"/>
        <end position="1747"/>
    </location>
</feature>
<proteinExistence type="predicted"/>
<feature type="region of interest" description="Disordered" evidence="6">
    <location>
        <begin position="460"/>
        <end position="490"/>
    </location>
</feature>
<feature type="transmembrane region" description="Helical" evidence="7">
    <location>
        <begin position="1614"/>
        <end position="1631"/>
    </location>
</feature>
<feature type="compositionally biased region" description="Polar residues" evidence="6">
    <location>
        <begin position="1449"/>
        <end position="1470"/>
    </location>
</feature>
<evidence type="ECO:0000256" key="5">
    <source>
        <dbReference type="SAM" id="Coils"/>
    </source>
</evidence>
<feature type="region of interest" description="Disordered" evidence="6">
    <location>
        <begin position="1078"/>
        <end position="1169"/>
    </location>
</feature>
<feature type="compositionally biased region" description="Basic and acidic residues" evidence="6">
    <location>
        <begin position="781"/>
        <end position="798"/>
    </location>
</feature>
<feature type="transmembrane region" description="Helical" evidence="7">
    <location>
        <begin position="1913"/>
        <end position="1934"/>
    </location>
</feature>
<feature type="compositionally biased region" description="Polar residues" evidence="6">
    <location>
        <begin position="406"/>
        <end position="415"/>
    </location>
</feature>